<dbReference type="EMBL" id="HF679131">
    <property type="protein sequence ID" value="CCU55380.1"/>
    <property type="molecule type" value="Genomic_DNA"/>
</dbReference>
<dbReference type="KEGG" id="vg:15613988"/>
<dbReference type="RefSeq" id="YP_008003882.1">
    <property type="nucleotide sequence ID" value="NC_021247.1"/>
</dbReference>
<dbReference type="GeneID" id="15613988"/>
<evidence type="ECO:0000313" key="2">
    <source>
        <dbReference type="Proteomes" id="UP000792575"/>
    </source>
</evidence>
<protein>
    <submittedName>
        <fullName evidence="1">Uncharacterized protein</fullName>
    </submittedName>
</protein>
<organism evidence="1 2">
    <name type="scientific">Adoxophyes honmai entomopoxvirus 'L'</name>
    <dbReference type="NCBI Taxonomy" id="1293540"/>
    <lineage>
        <taxon>Viruses</taxon>
        <taxon>Varidnaviria</taxon>
        <taxon>Bamfordvirae</taxon>
        <taxon>Nucleocytoviricota</taxon>
        <taxon>Pokkesviricetes</taxon>
        <taxon>Chitovirales</taxon>
        <taxon>Poxviridae</taxon>
        <taxon>Entomopoxvirinae</taxon>
        <taxon>Betaentomopoxvirus</taxon>
        <taxon>Betaentomopoxvirus ahonmai</taxon>
    </lineage>
</organism>
<gene>
    <name evidence="1" type="ORF">AHEV_059</name>
</gene>
<reference evidence="1" key="1">
    <citation type="journal article" date="2013" name="J. Virol.">
        <title>New Insights into the Evolution of Entomopoxvirinae from the Complete Genome Sequences of Four Entomopoxviruses Infecting Adoxophyes honmai, Choristoneura biennis, Choristoneura rosaceana, and Mythimna separata.</title>
        <authorList>
            <person name="Theze J."/>
            <person name="Takatsuka J."/>
            <person name="Li Z."/>
            <person name="Gallais J."/>
            <person name="Doucet D."/>
            <person name="Arif B."/>
            <person name="Nakai M."/>
            <person name="Herniou E.A."/>
        </authorList>
    </citation>
    <scope>NUCLEOTIDE SEQUENCE</scope>
    <source>
        <strain evidence="1">Tokyo</strain>
    </source>
</reference>
<evidence type="ECO:0000313" key="1">
    <source>
        <dbReference type="EMBL" id="CCU55380.1"/>
    </source>
</evidence>
<dbReference type="Proteomes" id="UP000792575">
    <property type="component" value="Genome"/>
</dbReference>
<keyword evidence="2" id="KW-1185">Reference proteome</keyword>
<sequence>MIFIIIFIVIFIILLYNIFNTYNNNNSYLLQKIHTNLLKNQTITYGTDRSIYHAAICFKYYVISNNKNIKDFSILKNILDNVDTNVNINDRWSKQIYIPREITISLYILNNIDIDNIEIMKNLFDIFLIWSPNPFTVGNYTFFDQKINLYSKCASYILMFKMNIKYSLNLNISEELYNNCLDFFKQNLDTSPCEILSDNPGYYSDGSYVSGSPLVPTGMIEGSLILDNLLFMKYVANIEINVNMLNSFLYIIERELNFYGSFIDTFRREFTRSSALLQIIQIIFQIGACIPFDVTDITSTKILLKYPYLYKIFSNLPENAYPTLIYNLPYIKNNIRIFNTLTVNGTVRCTMNGFGITTSNYTSFCYVNNKLGYAEDLRITTQFSRCCIQITDPNSFEYYFESNNRGNGIIYSIQNILINDIIINPFEKDHAILGYELNDSQIFVAKGLTFDNGRLQSYEILSDNSIISVNHLTLNSYENINSIKFVVFRWINTKYELSKNNTILKISDYKIYTHEPINIIYFNRYLIFYINIPISLNIIIPFSINVDLSSVIIRPDVNTVCSGAFEIKERRENEYQQNYDILPSDFDPDGIHYFELLHPKKRGFILYGPWDNVAKNIEGHQVIVMPNGVRYINL</sequence>
<accession>A0A916P642</accession>
<proteinExistence type="predicted"/>
<name>A0A916P642_9POXV</name>
<dbReference type="OrthoDB" id="16552at10239"/>